<gene>
    <name evidence="3" type="ORF">CUJ84_Chr003056</name>
</gene>
<evidence type="ECO:0000313" key="3">
    <source>
        <dbReference type="EMBL" id="AUW43400.1"/>
    </source>
</evidence>
<dbReference type="Pfam" id="PF08241">
    <property type="entry name" value="Methyltransf_11"/>
    <property type="match status" value="1"/>
</dbReference>
<organism evidence="3 4">
    <name type="scientific">Rhizobium leguminosarum</name>
    <dbReference type="NCBI Taxonomy" id="384"/>
    <lineage>
        <taxon>Bacteria</taxon>
        <taxon>Pseudomonadati</taxon>
        <taxon>Pseudomonadota</taxon>
        <taxon>Alphaproteobacteria</taxon>
        <taxon>Hyphomicrobiales</taxon>
        <taxon>Rhizobiaceae</taxon>
        <taxon>Rhizobium/Agrobacterium group</taxon>
        <taxon>Rhizobium</taxon>
    </lineage>
</organism>
<evidence type="ECO:0000259" key="2">
    <source>
        <dbReference type="Pfam" id="PF08241"/>
    </source>
</evidence>
<dbReference type="PANTHER" id="PTHR43861">
    <property type="entry name" value="TRANS-ACONITATE 2-METHYLTRANSFERASE-RELATED"/>
    <property type="match status" value="1"/>
</dbReference>
<feature type="domain" description="Methyltransferase type 11" evidence="2">
    <location>
        <begin position="68"/>
        <end position="157"/>
    </location>
</feature>
<dbReference type="CDD" id="cd02440">
    <property type="entry name" value="AdoMet_MTases"/>
    <property type="match status" value="1"/>
</dbReference>
<evidence type="ECO:0000256" key="1">
    <source>
        <dbReference type="SAM" id="MobiDB-lite"/>
    </source>
</evidence>
<sequence>MISSTRTGFPKDIFNPTDTRDRPNSMPLDCTPTFYEENAETYANRPRSLPKQRLDAFLAGFAPGAAILELGCGGGQDSAYMLSQGFDVMPTDGSAELARQAEMLIGRPVRVMLFQELDADSAFDGVWAQASLLHVPRAELPDVFARIRRALRTGGIIHATFKAGDAEGHDGFGRYYNYPSAEWLSELLTNGGWRNIAISESDGGGYDGKPTRWLIVSAER</sequence>
<dbReference type="AlphaFoldDB" id="A0A2K9Z5E7"/>
<accession>A0A2K9Z5E7</accession>
<dbReference type="SUPFAM" id="SSF53335">
    <property type="entry name" value="S-adenosyl-L-methionine-dependent methyltransferases"/>
    <property type="match status" value="1"/>
</dbReference>
<dbReference type="EMBL" id="CP025012">
    <property type="protein sequence ID" value="AUW43400.1"/>
    <property type="molecule type" value="Genomic_DNA"/>
</dbReference>
<feature type="region of interest" description="Disordered" evidence="1">
    <location>
        <begin position="1"/>
        <end position="27"/>
    </location>
</feature>
<reference evidence="3 4" key="1">
    <citation type="submission" date="2017-11" db="EMBL/GenBank/DDBJ databases">
        <title>Complete genome of Rhizobium leguminosarum Norway, an ineffective micro-symbiont.</title>
        <authorList>
            <person name="Hoffrichter A."/>
            <person name="Liang J."/>
            <person name="Brachmann A."/>
            <person name="Marin M."/>
        </authorList>
    </citation>
    <scope>NUCLEOTIDE SEQUENCE [LARGE SCALE GENOMIC DNA]</scope>
    <source>
        <strain evidence="3 4">Norway</strain>
    </source>
</reference>
<dbReference type="GO" id="GO:0008757">
    <property type="term" value="F:S-adenosylmethionine-dependent methyltransferase activity"/>
    <property type="evidence" value="ECO:0007669"/>
    <property type="project" value="InterPro"/>
</dbReference>
<dbReference type="Gene3D" id="3.40.50.150">
    <property type="entry name" value="Vaccinia Virus protein VP39"/>
    <property type="match status" value="1"/>
</dbReference>
<protein>
    <submittedName>
        <fullName evidence="3">SAM-dependent methyltransferase</fullName>
    </submittedName>
</protein>
<name>A0A2K9Z5E7_RHILE</name>
<proteinExistence type="predicted"/>
<dbReference type="InterPro" id="IPR029063">
    <property type="entry name" value="SAM-dependent_MTases_sf"/>
</dbReference>
<dbReference type="GO" id="GO:0032259">
    <property type="term" value="P:methylation"/>
    <property type="evidence" value="ECO:0007669"/>
    <property type="project" value="UniProtKB-KW"/>
</dbReference>
<dbReference type="InterPro" id="IPR013216">
    <property type="entry name" value="Methyltransf_11"/>
</dbReference>
<dbReference type="PANTHER" id="PTHR43861:SF1">
    <property type="entry name" value="TRANS-ACONITATE 2-METHYLTRANSFERASE"/>
    <property type="match status" value="1"/>
</dbReference>
<keyword evidence="3" id="KW-0808">Transferase</keyword>
<dbReference type="Proteomes" id="UP000238523">
    <property type="component" value="Chromosome"/>
</dbReference>
<keyword evidence="3" id="KW-0489">Methyltransferase</keyword>
<evidence type="ECO:0000313" key="4">
    <source>
        <dbReference type="Proteomes" id="UP000238523"/>
    </source>
</evidence>